<sequence length="123" mass="13417">MASFFAPGEPYYNSSEEVVDISSTYSSGVSSGVTLTYNPSTGFQVRNGRVKNITITVESYNGDTYTVTRLPNGGQFRVNNGSIVSINTVTTIKVQADGQTFTITRDQNGHYRSHTPGARITRH</sequence>
<gene>
    <name evidence="1" type="ORF">PEVE_00023120</name>
</gene>
<comment type="caution">
    <text evidence="1">The sequence shown here is derived from an EMBL/GenBank/DDBJ whole genome shotgun (WGS) entry which is preliminary data.</text>
</comment>
<reference evidence="1 2" key="1">
    <citation type="submission" date="2022-05" db="EMBL/GenBank/DDBJ databases">
        <authorList>
            <consortium name="Genoscope - CEA"/>
            <person name="William W."/>
        </authorList>
    </citation>
    <scope>NUCLEOTIDE SEQUENCE [LARGE SCALE GENOMIC DNA]</scope>
</reference>
<name>A0ABN8M4F4_9CNID</name>
<accession>A0ABN8M4F4</accession>
<evidence type="ECO:0000313" key="2">
    <source>
        <dbReference type="Proteomes" id="UP001159427"/>
    </source>
</evidence>
<organism evidence="1 2">
    <name type="scientific">Porites evermanni</name>
    <dbReference type="NCBI Taxonomy" id="104178"/>
    <lineage>
        <taxon>Eukaryota</taxon>
        <taxon>Metazoa</taxon>
        <taxon>Cnidaria</taxon>
        <taxon>Anthozoa</taxon>
        <taxon>Hexacorallia</taxon>
        <taxon>Scleractinia</taxon>
        <taxon>Fungiina</taxon>
        <taxon>Poritidae</taxon>
        <taxon>Porites</taxon>
    </lineage>
</organism>
<proteinExistence type="predicted"/>
<dbReference type="EMBL" id="CALNXI010000307">
    <property type="protein sequence ID" value="CAH3024513.1"/>
    <property type="molecule type" value="Genomic_DNA"/>
</dbReference>
<dbReference type="Proteomes" id="UP001159427">
    <property type="component" value="Unassembled WGS sequence"/>
</dbReference>
<evidence type="ECO:0000313" key="1">
    <source>
        <dbReference type="EMBL" id="CAH3024513.1"/>
    </source>
</evidence>
<keyword evidence="2" id="KW-1185">Reference proteome</keyword>
<protein>
    <submittedName>
        <fullName evidence="1">Uncharacterized protein</fullName>
    </submittedName>
</protein>